<name>A0A200QSB6_MACCD</name>
<reference evidence="2 3" key="1">
    <citation type="journal article" date="2017" name="Mol. Plant">
        <title>The Genome of Medicinal Plant Macleaya cordata Provides New Insights into Benzylisoquinoline Alkaloids Metabolism.</title>
        <authorList>
            <person name="Liu X."/>
            <person name="Liu Y."/>
            <person name="Huang P."/>
            <person name="Ma Y."/>
            <person name="Qing Z."/>
            <person name="Tang Q."/>
            <person name="Cao H."/>
            <person name="Cheng P."/>
            <person name="Zheng Y."/>
            <person name="Yuan Z."/>
            <person name="Zhou Y."/>
            <person name="Liu J."/>
            <person name="Tang Z."/>
            <person name="Zhuo Y."/>
            <person name="Zhang Y."/>
            <person name="Yu L."/>
            <person name="Huang J."/>
            <person name="Yang P."/>
            <person name="Peng Q."/>
            <person name="Zhang J."/>
            <person name="Jiang W."/>
            <person name="Zhang Z."/>
            <person name="Lin K."/>
            <person name="Ro D.K."/>
            <person name="Chen X."/>
            <person name="Xiong X."/>
            <person name="Shang Y."/>
            <person name="Huang S."/>
            <person name="Zeng J."/>
        </authorList>
    </citation>
    <scope>NUCLEOTIDE SEQUENCE [LARGE SCALE GENOMIC DNA]</scope>
    <source>
        <strain evidence="3">cv. BLH2017</strain>
        <tissue evidence="2">Root</tissue>
    </source>
</reference>
<feature type="compositionally biased region" description="Polar residues" evidence="1">
    <location>
        <begin position="28"/>
        <end position="49"/>
    </location>
</feature>
<evidence type="ECO:0000313" key="2">
    <source>
        <dbReference type="EMBL" id="OVA13340.1"/>
    </source>
</evidence>
<gene>
    <name evidence="2" type="ORF">BVC80_285g63</name>
</gene>
<protein>
    <submittedName>
        <fullName evidence="2">Uncharacterized protein</fullName>
    </submittedName>
</protein>
<feature type="compositionally biased region" description="Basic residues" evidence="1">
    <location>
        <begin position="96"/>
        <end position="111"/>
    </location>
</feature>
<organism evidence="2 3">
    <name type="scientific">Macleaya cordata</name>
    <name type="common">Five-seeded plume-poppy</name>
    <name type="synonym">Bocconia cordata</name>
    <dbReference type="NCBI Taxonomy" id="56857"/>
    <lineage>
        <taxon>Eukaryota</taxon>
        <taxon>Viridiplantae</taxon>
        <taxon>Streptophyta</taxon>
        <taxon>Embryophyta</taxon>
        <taxon>Tracheophyta</taxon>
        <taxon>Spermatophyta</taxon>
        <taxon>Magnoliopsida</taxon>
        <taxon>Ranunculales</taxon>
        <taxon>Papaveraceae</taxon>
        <taxon>Papaveroideae</taxon>
        <taxon>Macleaya</taxon>
    </lineage>
</organism>
<sequence length="111" mass="12753">MPTRGRSTYTYPDDTNYTAFCTEFYRPDNNNSGGLRSESTSRNTFNFTDTYPEHYPADSGNNSSRGHRLKTVPAPRSTFDYENIYTDLHGQDRGGLRTRRTRSRSTGRSHL</sequence>
<evidence type="ECO:0000313" key="3">
    <source>
        <dbReference type="Proteomes" id="UP000195402"/>
    </source>
</evidence>
<feature type="region of interest" description="Disordered" evidence="1">
    <location>
        <begin position="25"/>
        <end position="111"/>
    </location>
</feature>
<keyword evidence="3" id="KW-1185">Reference proteome</keyword>
<dbReference type="EMBL" id="MVGT01001150">
    <property type="protein sequence ID" value="OVA13340.1"/>
    <property type="molecule type" value="Genomic_DNA"/>
</dbReference>
<comment type="caution">
    <text evidence="2">The sequence shown here is derived from an EMBL/GenBank/DDBJ whole genome shotgun (WGS) entry which is preliminary data.</text>
</comment>
<evidence type="ECO:0000256" key="1">
    <source>
        <dbReference type="SAM" id="MobiDB-lite"/>
    </source>
</evidence>
<dbReference type="AlphaFoldDB" id="A0A200QSB6"/>
<dbReference type="Proteomes" id="UP000195402">
    <property type="component" value="Unassembled WGS sequence"/>
</dbReference>
<dbReference type="InParanoid" id="A0A200QSB6"/>
<proteinExistence type="predicted"/>
<accession>A0A200QSB6</accession>